<dbReference type="InterPro" id="IPR003439">
    <property type="entry name" value="ABC_transporter-like_ATP-bd"/>
</dbReference>
<evidence type="ECO:0000259" key="11">
    <source>
        <dbReference type="PROSITE" id="PS50893"/>
    </source>
</evidence>
<dbReference type="FunFam" id="1.20.1560.10:FF:000014">
    <property type="entry name" value="Multidrug resistance-associated protein member 4"/>
    <property type="match status" value="1"/>
</dbReference>
<feature type="transmembrane region" description="Helical" evidence="10">
    <location>
        <begin position="215"/>
        <end position="236"/>
    </location>
</feature>
<proteinExistence type="inferred from homology"/>
<feature type="transmembrane region" description="Helical" evidence="10">
    <location>
        <begin position="959"/>
        <end position="981"/>
    </location>
</feature>
<dbReference type="CDD" id="cd03250">
    <property type="entry name" value="ABCC_MRP_domain1"/>
    <property type="match status" value="1"/>
</dbReference>
<gene>
    <name evidence="13" type="primary">ABCC4</name>
    <name evidence="13" type="ORF">AWC38_SpisGene13782</name>
</gene>
<evidence type="ECO:0000259" key="12">
    <source>
        <dbReference type="PROSITE" id="PS50929"/>
    </source>
</evidence>
<dbReference type="PROSITE" id="PS50929">
    <property type="entry name" value="ABC_TM1F"/>
    <property type="match status" value="2"/>
</dbReference>
<comment type="subcellular location">
    <subcellularLocation>
        <location evidence="1">Membrane</location>
        <topology evidence="1">Multi-pass membrane protein</topology>
    </subcellularLocation>
</comment>
<dbReference type="Pfam" id="PF00005">
    <property type="entry name" value="ABC_tran"/>
    <property type="match status" value="2"/>
</dbReference>
<evidence type="ECO:0000256" key="8">
    <source>
        <dbReference type="ARBA" id="ARBA00022989"/>
    </source>
</evidence>
<evidence type="ECO:0000256" key="9">
    <source>
        <dbReference type="ARBA" id="ARBA00023136"/>
    </source>
</evidence>
<feature type="transmembrane region" description="Helical" evidence="10">
    <location>
        <begin position="846"/>
        <end position="868"/>
    </location>
</feature>
<dbReference type="GO" id="GO:0016887">
    <property type="term" value="F:ATP hydrolysis activity"/>
    <property type="evidence" value="ECO:0007669"/>
    <property type="project" value="InterPro"/>
</dbReference>
<organism evidence="13 14">
    <name type="scientific">Stylophora pistillata</name>
    <name type="common">Smooth cauliflower coral</name>
    <dbReference type="NCBI Taxonomy" id="50429"/>
    <lineage>
        <taxon>Eukaryota</taxon>
        <taxon>Metazoa</taxon>
        <taxon>Cnidaria</taxon>
        <taxon>Anthozoa</taxon>
        <taxon>Hexacorallia</taxon>
        <taxon>Scleractinia</taxon>
        <taxon>Astrocoeniina</taxon>
        <taxon>Pocilloporidae</taxon>
        <taxon>Stylophora</taxon>
    </lineage>
</organism>
<dbReference type="PANTHER" id="PTHR24223:SF456">
    <property type="entry name" value="MULTIDRUG RESISTANCE-ASSOCIATED PROTEIN LETHAL(2)03659"/>
    <property type="match status" value="1"/>
</dbReference>
<evidence type="ECO:0000256" key="1">
    <source>
        <dbReference type="ARBA" id="ARBA00004141"/>
    </source>
</evidence>
<dbReference type="CDD" id="cd18580">
    <property type="entry name" value="ABC_6TM_ABCC_D2"/>
    <property type="match status" value="1"/>
</dbReference>
<evidence type="ECO:0000256" key="4">
    <source>
        <dbReference type="ARBA" id="ARBA00022692"/>
    </source>
</evidence>
<dbReference type="FunFam" id="3.40.50.300:FF:000163">
    <property type="entry name" value="Multidrug resistance-associated protein member 4"/>
    <property type="match status" value="1"/>
</dbReference>
<comment type="caution">
    <text evidence="13">The sequence shown here is derived from an EMBL/GenBank/DDBJ whole genome shotgun (WGS) entry which is preliminary data.</text>
</comment>
<dbReference type="InterPro" id="IPR027417">
    <property type="entry name" value="P-loop_NTPase"/>
</dbReference>
<feature type="domain" description="ABC transporter" evidence="11">
    <location>
        <begin position="451"/>
        <end position="674"/>
    </location>
</feature>
<dbReference type="InterPro" id="IPR011527">
    <property type="entry name" value="ABC1_TM_dom"/>
</dbReference>
<dbReference type="CDD" id="cd18579">
    <property type="entry name" value="ABC_6TM_ABCC_D1"/>
    <property type="match status" value="1"/>
</dbReference>
<dbReference type="PANTHER" id="PTHR24223">
    <property type="entry name" value="ATP-BINDING CASSETTE SUB-FAMILY C"/>
    <property type="match status" value="1"/>
</dbReference>
<feature type="transmembrane region" description="Helical" evidence="10">
    <location>
        <begin position="776"/>
        <end position="802"/>
    </location>
</feature>
<name>A0A2B4RX50_STYPI</name>
<dbReference type="PROSITE" id="PS00211">
    <property type="entry name" value="ABC_TRANSPORTER_1"/>
    <property type="match status" value="2"/>
</dbReference>
<dbReference type="FunFam" id="3.40.50.300:FF:000973">
    <property type="entry name" value="Multidrug resistance-associated protein 4"/>
    <property type="match status" value="1"/>
</dbReference>
<sequence length="1269" mass="141563">MVTHGYKKIASTNGPAEKVGFVSILLLQWMNDVMKTGSQRALEENDFVPLSNEDTSQSVTDRLEKKWKEEKANFTRKEERPKLWKSVLKMLSLREVAYVLLPGVLFGISSLVTPLLIGYVIFMLMSPETHTNPILNGCMLAAAMTINTLIGSLCMQHNGYACEILSIRLSNAIKGLVYRKILLLSKSTLSKFSAGRVVDLISNDVQRMETAPAKFFIMIPAALQIVVATFLLAYLIGWQALMGELFLCLLVPYYIEMSSVYGTLRLHSAAEADRRISLTNQVVSGIRAIKARAWEDDFRGKIKHTRKREISIIRKKSAILSGLAALEYTSIPMLLSVISLLLTGHHLTPVNAFTLLMYMNLFRLNLCLDIGYGVVETHEAYVSLSRIEDFLILEDLLSISGDQCIEDKAITLKEKSVELPNNFTVMGSQSEKSEEKPLTDLRVNPFEIGTLYVSNLTFKEMKRKDEFILQDVEFIAASGTLTVVTGPVGSGKSTLLSAIAGEMSDIRGTMSRHGTFVYAPQVAWVFSGTLRENILFGEWYDESRYTRVVEACALTQDFQQFPNGDQTVVGERGAVLSGGQRARVNLARAVYVDADLYLLDDPLSAVDFKVGQHIFEKCIKGVLSKKTRLLASHQEQHMKDADQVIMLSKGRILGKGTFEELQDRGILNTTIDPLYKNSLTASVSDNTASEKEEKSDHLVSLATDSSGLEISVEDRAIGTVSSKLYWDYFRSGIHSLLIIGVVILCLITQTLMSAPDVWLMFLTRKRPSEQKDKTNLAIYGCLVAASFILGIVRSYMLFLVCLRCSERLHDKMVVALLQAPVLFFDSNPVGRILNRFSNDVGCMDELLPLQFVFTVQLMLLLLSAVIVPSVTNPWLVFVTIPVTAMILYFARFYLKSSRELKRLESICRSPVFSHISETLEGLDTIRTRGRQRDFKEKFYSHQDTHNQSFIMVRASGRWFGVRLEAIISLLIGLVILEAVLISQDAASAALALAYIIQTMVLTQYAVRKSSDVENFMTSVERVMAYTNLDSEPGYKVNRLPPEHWPREGNIAFYDVSLTYYPGGPQALKSINLDIKGGSKIGVAGRTGAGKSSFVAALLRMPDPDGEILVDGIKIKEINLQAARGCISSLGQTPVLFSGSLRKNLDIAQRFQDADLWQVLEDVQLKDFVESLEGQLDYELLENGANVSVGERQLICLARVLLQQNKIIILDEPTAHVDPGTEETIWRVVREKLKDSTLIIVAHRLNTIRHCHKILVFKEGGVVESGTFDA</sequence>
<feature type="transmembrane region" description="Helical" evidence="10">
    <location>
        <begin position="874"/>
        <end position="894"/>
    </location>
</feature>
<evidence type="ECO:0000256" key="2">
    <source>
        <dbReference type="ARBA" id="ARBA00009726"/>
    </source>
</evidence>
<dbReference type="Gene3D" id="3.40.50.300">
    <property type="entry name" value="P-loop containing nucleotide triphosphate hydrolases"/>
    <property type="match status" value="2"/>
</dbReference>
<feature type="transmembrane region" description="Helical" evidence="10">
    <location>
        <begin position="733"/>
        <end position="752"/>
    </location>
</feature>
<dbReference type="InterPro" id="IPR044746">
    <property type="entry name" value="ABCC_6TM_D1"/>
</dbReference>
<feature type="domain" description="ABC transmembrane type-1" evidence="12">
    <location>
        <begin position="739"/>
        <end position="1003"/>
    </location>
</feature>
<keyword evidence="9 10" id="KW-0472">Membrane</keyword>
<dbReference type="EMBL" id="LSMT01000265">
    <property type="protein sequence ID" value="PFX21736.1"/>
    <property type="molecule type" value="Genomic_DNA"/>
</dbReference>
<keyword evidence="8 10" id="KW-1133">Transmembrane helix</keyword>
<dbReference type="PROSITE" id="PS50893">
    <property type="entry name" value="ABC_TRANSPORTER_2"/>
    <property type="match status" value="2"/>
</dbReference>
<dbReference type="CDD" id="cd03244">
    <property type="entry name" value="ABCC_MRP_domain2"/>
    <property type="match status" value="1"/>
</dbReference>
<dbReference type="Gene3D" id="1.20.1560.10">
    <property type="entry name" value="ABC transporter type 1, transmembrane domain"/>
    <property type="match status" value="2"/>
</dbReference>
<accession>A0A2B4RX50</accession>
<feature type="transmembrane region" description="Helical" evidence="10">
    <location>
        <begin position="96"/>
        <end position="122"/>
    </location>
</feature>
<keyword evidence="5" id="KW-0677">Repeat</keyword>
<reference evidence="14" key="1">
    <citation type="journal article" date="2017" name="bioRxiv">
        <title>Comparative analysis of the genomes of Stylophora pistillata and Acropora digitifera provides evidence for extensive differences between species of corals.</title>
        <authorList>
            <person name="Voolstra C.R."/>
            <person name="Li Y."/>
            <person name="Liew Y.J."/>
            <person name="Baumgarten S."/>
            <person name="Zoccola D."/>
            <person name="Flot J.-F."/>
            <person name="Tambutte S."/>
            <person name="Allemand D."/>
            <person name="Aranda M."/>
        </authorList>
    </citation>
    <scope>NUCLEOTIDE SEQUENCE [LARGE SCALE GENOMIC DNA]</scope>
</reference>
<evidence type="ECO:0000256" key="5">
    <source>
        <dbReference type="ARBA" id="ARBA00022737"/>
    </source>
</evidence>
<dbReference type="SUPFAM" id="SSF90123">
    <property type="entry name" value="ABC transporter transmembrane region"/>
    <property type="match status" value="2"/>
</dbReference>
<feature type="transmembrane region" description="Helical" evidence="10">
    <location>
        <begin position="987"/>
        <end position="1006"/>
    </location>
</feature>
<evidence type="ECO:0000256" key="3">
    <source>
        <dbReference type="ARBA" id="ARBA00022448"/>
    </source>
</evidence>
<evidence type="ECO:0000256" key="10">
    <source>
        <dbReference type="SAM" id="Phobius"/>
    </source>
</evidence>
<keyword evidence="4 10" id="KW-0812">Transmembrane</keyword>
<dbReference type="GO" id="GO:0140359">
    <property type="term" value="F:ABC-type transporter activity"/>
    <property type="evidence" value="ECO:0007669"/>
    <property type="project" value="InterPro"/>
</dbReference>
<keyword evidence="14" id="KW-1185">Reference proteome</keyword>
<feature type="domain" description="ABC transmembrane type-1" evidence="12">
    <location>
        <begin position="103"/>
        <end position="366"/>
    </location>
</feature>
<protein>
    <submittedName>
        <fullName evidence="13">Multidrug resistance-associated protein 4</fullName>
    </submittedName>
</protein>
<dbReference type="InterPro" id="IPR050173">
    <property type="entry name" value="ABC_transporter_C-like"/>
</dbReference>
<dbReference type="GO" id="GO:0005524">
    <property type="term" value="F:ATP binding"/>
    <property type="evidence" value="ECO:0007669"/>
    <property type="project" value="UniProtKB-KW"/>
</dbReference>
<evidence type="ECO:0000256" key="6">
    <source>
        <dbReference type="ARBA" id="ARBA00022741"/>
    </source>
</evidence>
<dbReference type="AlphaFoldDB" id="A0A2B4RX50"/>
<dbReference type="OrthoDB" id="5967058at2759"/>
<dbReference type="InterPro" id="IPR003593">
    <property type="entry name" value="AAA+_ATPase"/>
</dbReference>
<evidence type="ECO:0000313" key="13">
    <source>
        <dbReference type="EMBL" id="PFX21736.1"/>
    </source>
</evidence>
<feature type="domain" description="ABC transporter" evidence="11">
    <location>
        <begin position="1050"/>
        <end position="1269"/>
    </location>
</feature>
<dbReference type="Proteomes" id="UP000225706">
    <property type="component" value="Unassembled WGS sequence"/>
</dbReference>
<dbReference type="InterPro" id="IPR044726">
    <property type="entry name" value="ABCC_6TM_D2"/>
</dbReference>
<dbReference type="Pfam" id="PF00664">
    <property type="entry name" value="ABC_membrane"/>
    <property type="match status" value="2"/>
</dbReference>
<dbReference type="InterPro" id="IPR017871">
    <property type="entry name" value="ABC_transporter-like_CS"/>
</dbReference>
<keyword evidence="3" id="KW-0813">Transport</keyword>
<dbReference type="SMART" id="SM00382">
    <property type="entry name" value="AAA"/>
    <property type="match status" value="2"/>
</dbReference>
<comment type="similarity">
    <text evidence="2">Belongs to the ABC transporter superfamily. ABCC family. Conjugate transporter (TC 3.A.1.208) subfamily.</text>
</comment>
<keyword evidence="6" id="KW-0547">Nucleotide-binding</keyword>
<dbReference type="InterPro" id="IPR036640">
    <property type="entry name" value="ABC1_TM_sf"/>
</dbReference>
<dbReference type="GO" id="GO:0016020">
    <property type="term" value="C:membrane"/>
    <property type="evidence" value="ECO:0007669"/>
    <property type="project" value="UniProtKB-SubCell"/>
</dbReference>
<evidence type="ECO:0000313" key="14">
    <source>
        <dbReference type="Proteomes" id="UP000225706"/>
    </source>
</evidence>
<dbReference type="SUPFAM" id="SSF52540">
    <property type="entry name" value="P-loop containing nucleoside triphosphate hydrolases"/>
    <property type="match status" value="2"/>
</dbReference>
<feature type="transmembrane region" description="Helical" evidence="10">
    <location>
        <begin position="134"/>
        <end position="155"/>
    </location>
</feature>
<evidence type="ECO:0000256" key="7">
    <source>
        <dbReference type="ARBA" id="ARBA00022840"/>
    </source>
</evidence>
<keyword evidence="7" id="KW-0067">ATP-binding</keyword>